<gene>
    <name evidence="2" type="ORF">UC35_12150</name>
</gene>
<proteinExistence type="predicted"/>
<evidence type="ECO:0000259" key="1">
    <source>
        <dbReference type="Pfam" id="PF26621"/>
    </source>
</evidence>
<dbReference type="InterPro" id="IPR058063">
    <property type="entry name" value="FFLEE_fam"/>
</dbReference>
<dbReference type="Pfam" id="PF26621">
    <property type="entry name" value="DUF8198"/>
    <property type="match status" value="1"/>
</dbReference>
<dbReference type="RefSeq" id="WP_061499869.1">
    <property type="nucleotide sequence ID" value="NZ_CP010951.1"/>
</dbReference>
<dbReference type="Proteomes" id="UP000070433">
    <property type="component" value="Chromosome"/>
</dbReference>
<dbReference type="InterPro" id="IPR058511">
    <property type="entry name" value="DUF8198"/>
</dbReference>
<dbReference type="AlphaFoldDB" id="A0A127JU49"/>
<dbReference type="OrthoDB" id="7957365at2"/>
<protein>
    <recommendedName>
        <fullName evidence="1">DUF8198 domain-containing protein</fullName>
    </recommendedName>
</protein>
<evidence type="ECO:0000313" key="3">
    <source>
        <dbReference type="Proteomes" id="UP000070433"/>
    </source>
</evidence>
<accession>A0A127JU49</accession>
<evidence type="ECO:0000313" key="2">
    <source>
        <dbReference type="EMBL" id="AMO23506.1"/>
    </source>
</evidence>
<dbReference type="EMBL" id="CP010951">
    <property type="protein sequence ID" value="AMO23506.1"/>
    <property type="molecule type" value="Genomic_DNA"/>
</dbReference>
<dbReference type="NCBIfam" id="NF047641">
    <property type="entry name" value="FFLEE_fam"/>
    <property type="match status" value="1"/>
</dbReference>
<sequence length="245" mass="26345">MNAATRIRAAVGRVSLLRTEQRTQSALHAAVERTKALQARRFAGTYADALASGPYAAAVRFFLVELYSDKDFSERDAQFARIAGAIEKLFPAQVAETAVSLAQLHALTEELDHAVASAWLGLPPGLGEVPAYVQAWRAVGRRDERQAQLQAVLAIGDEMVRLTRKPGLRTMLRMMRGPAAAAGLGALQRFLETGFDTFAAMSRNGVAAGFLHLIADREQALIGSMFDAPLVACETGLARILGEAP</sequence>
<name>A0A127JU49_9BURK</name>
<feature type="domain" description="DUF8198" evidence="1">
    <location>
        <begin position="19"/>
        <end position="227"/>
    </location>
</feature>
<reference evidence="2 3" key="1">
    <citation type="journal article" date="2014" name="Int. J. Syst. Evol. Microbiol.">
        <title>Ramlibacter solisilvae sp. nov., isolated from forest soil, and emended description of the genus Ramlibacter.</title>
        <authorList>
            <person name="Lee H.J."/>
            <person name="Lee S.H."/>
            <person name="Lee S.S."/>
            <person name="Lee J.S."/>
            <person name="Kim Y."/>
            <person name="Kim S.C."/>
            <person name="Jeon C.O."/>
        </authorList>
    </citation>
    <scope>NUCLEOTIDE SEQUENCE [LARGE SCALE GENOMIC DNA]</scope>
    <source>
        <strain evidence="2 3">5-10</strain>
    </source>
</reference>
<organism evidence="2 3">
    <name type="scientific">Ramlibacter tataouinensis</name>
    <dbReference type="NCBI Taxonomy" id="94132"/>
    <lineage>
        <taxon>Bacteria</taxon>
        <taxon>Pseudomonadati</taxon>
        <taxon>Pseudomonadota</taxon>
        <taxon>Betaproteobacteria</taxon>
        <taxon>Burkholderiales</taxon>
        <taxon>Comamonadaceae</taxon>
        <taxon>Ramlibacter</taxon>
    </lineage>
</organism>
<keyword evidence="3" id="KW-1185">Reference proteome</keyword>